<gene>
    <name evidence="3" type="ORF">PHPALM_13371</name>
</gene>
<dbReference type="EMBL" id="NCKW01007248">
    <property type="protein sequence ID" value="POM70221.1"/>
    <property type="molecule type" value="Genomic_DNA"/>
</dbReference>
<feature type="region of interest" description="Disordered" evidence="2">
    <location>
        <begin position="94"/>
        <end position="126"/>
    </location>
</feature>
<reference evidence="3 4" key="1">
    <citation type="journal article" date="2017" name="Genome Biol. Evol.">
        <title>Phytophthora megakarya and P. palmivora, closely related causal agents of cacao black pod rot, underwent increases in genome sizes and gene numbers by different mechanisms.</title>
        <authorList>
            <person name="Ali S.S."/>
            <person name="Shao J."/>
            <person name="Lary D.J."/>
            <person name="Kronmiller B."/>
            <person name="Shen D."/>
            <person name="Strem M.D."/>
            <person name="Amoako-Attah I."/>
            <person name="Akrofi A.Y."/>
            <person name="Begoude B.A."/>
            <person name="Ten Hoopen G.M."/>
            <person name="Coulibaly K."/>
            <person name="Kebe B.I."/>
            <person name="Melnick R.L."/>
            <person name="Guiltinan M.J."/>
            <person name="Tyler B.M."/>
            <person name="Meinhardt L.W."/>
            <person name="Bailey B.A."/>
        </authorList>
    </citation>
    <scope>NUCLEOTIDE SEQUENCE [LARGE SCALE GENOMIC DNA]</scope>
    <source>
        <strain evidence="4">sbr112.9</strain>
    </source>
</reference>
<evidence type="ECO:0000313" key="3">
    <source>
        <dbReference type="EMBL" id="POM70221.1"/>
    </source>
</evidence>
<evidence type="ECO:0000256" key="1">
    <source>
        <dbReference type="SAM" id="Coils"/>
    </source>
</evidence>
<keyword evidence="4" id="KW-1185">Reference proteome</keyword>
<feature type="compositionally biased region" description="Polar residues" evidence="2">
    <location>
        <begin position="70"/>
        <end position="81"/>
    </location>
</feature>
<evidence type="ECO:0000313" key="4">
    <source>
        <dbReference type="Proteomes" id="UP000237271"/>
    </source>
</evidence>
<feature type="non-terminal residue" evidence="3">
    <location>
        <position position="356"/>
    </location>
</feature>
<dbReference type="AlphaFoldDB" id="A0A2P4XXE7"/>
<feature type="coiled-coil region" evidence="1">
    <location>
        <begin position="147"/>
        <end position="216"/>
    </location>
</feature>
<evidence type="ECO:0000256" key="2">
    <source>
        <dbReference type="SAM" id="MobiDB-lite"/>
    </source>
</evidence>
<feature type="coiled-coil region" evidence="1">
    <location>
        <begin position="254"/>
        <end position="295"/>
    </location>
</feature>
<keyword evidence="1" id="KW-0175">Coiled coil</keyword>
<proteinExistence type="predicted"/>
<feature type="compositionally biased region" description="Low complexity" evidence="2">
    <location>
        <begin position="23"/>
        <end position="45"/>
    </location>
</feature>
<sequence>MRRATVGPGAKDSPLFPSARAPSGNSSRGRNGGLFSSSSSSSGDSDVSDGESDGNQRVGAVPPLLGATARSRSANMQSNFVSGGDFRRRTMFSTSTTSLNSSVGATDNGGHSTERKGLFENDDDAGDSLETFHERVKLRQSKKQSEMKALKAQMEMVQQHAEELETRLNEAYKEKEEFAIRTKECQRIIEKRNKQLMKASEKMARHSEQYELQTAELQTRLTAMTGQCDQLRTDAATTEEKNRRENEVKEQEVQRHLETLIKKHEKALQAAQNQIREQQHENEALVKKLRDVEQLLKTTVHQKPTAMEVMASAEYQSLVTRCENAEAISRGLNFQLEKEQQEKKYLRKQLTALQET</sequence>
<name>A0A2P4XXE7_9STRA</name>
<organism evidence="3 4">
    <name type="scientific">Phytophthora palmivora</name>
    <dbReference type="NCBI Taxonomy" id="4796"/>
    <lineage>
        <taxon>Eukaryota</taxon>
        <taxon>Sar</taxon>
        <taxon>Stramenopiles</taxon>
        <taxon>Oomycota</taxon>
        <taxon>Peronosporomycetes</taxon>
        <taxon>Peronosporales</taxon>
        <taxon>Peronosporaceae</taxon>
        <taxon>Phytophthora</taxon>
    </lineage>
</organism>
<dbReference type="OrthoDB" id="1717591at2759"/>
<comment type="caution">
    <text evidence="3">The sequence shown here is derived from an EMBL/GenBank/DDBJ whole genome shotgun (WGS) entry which is preliminary data.</text>
</comment>
<protein>
    <submittedName>
        <fullName evidence="3">Uncharacterized protein</fullName>
    </submittedName>
</protein>
<accession>A0A2P4XXE7</accession>
<feature type="compositionally biased region" description="Polar residues" evidence="2">
    <location>
        <begin position="99"/>
        <end position="111"/>
    </location>
</feature>
<dbReference type="Proteomes" id="UP000237271">
    <property type="component" value="Unassembled WGS sequence"/>
</dbReference>
<feature type="region of interest" description="Disordered" evidence="2">
    <location>
        <begin position="1"/>
        <end position="82"/>
    </location>
</feature>